<gene>
    <name evidence="2" type="ORF">LTR36_001946</name>
</gene>
<proteinExistence type="predicted"/>
<evidence type="ECO:0000313" key="2">
    <source>
        <dbReference type="EMBL" id="KAK4546269.1"/>
    </source>
</evidence>
<organism evidence="2 3">
    <name type="scientific">Oleoguttula mirabilis</name>
    <dbReference type="NCBI Taxonomy" id="1507867"/>
    <lineage>
        <taxon>Eukaryota</taxon>
        <taxon>Fungi</taxon>
        <taxon>Dikarya</taxon>
        <taxon>Ascomycota</taxon>
        <taxon>Pezizomycotina</taxon>
        <taxon>Dothideomycetes</taxon>
        <taxon>Dothideomycetidae</taxon>
        <taxon>Mycosphaerellales</taxon>
        <taxon>Teratosphaeriaceae</taxon>
        <taxon>Oleoguttula</taxon>
    </lineage>
</organism>
<dbReference type="Proteomes" id="UP001324427">
    <property type="component" value="Unassembled WGS sequence"/>
</dbReference>
<evidence type="ECO:0000256" key="1">
    <source>
        <dbReference type="SAM" id="MobiDB-lite"/>
    </source>
</evidence>
<feature type="region of interest" description="Disordered" evidence="1">
    <location>
        <begin position="74"/>
        <end position="107"/>
    </location>
</feature>
<dbReference type="AlphaFoldDB" id="A0AAV9JLY8"/>
<accession>A0AAV9JLY8</accession>
<evidence type="ECO:0000313" key="3">
    <source>
        <dbReference type="Proteomes" id="UP001324427"/>
    </source>
</evidence>
<reference evidence="2 3" key="1">
    <citation type="submission" date="2021-11" db="EMBL/GenBank/DDBJ databases">
        <title>Black yeast isolated from Biological Soil Crust.</title>
        <authorList>
            <person name="Kurbessoian T."/>
        </authorList>
    </citation>
    <scope>NUCLEOTIDE SEQUENCE [LARGE SCALE GENOMIC DNA]</scope>
    <source>
        <strain evidence="2 3">CCFEE 5522</strain>
    </source>
</reference>
<dbReference type="EMBL" id="JAVFHQ010000015">
    <property type="protein sequence ID" value="KAK4546269.1"/>
    <property type="molecule type" value="Genomic_DNA"/>
</dbReference>
<comment type="caution">
    <text evidence="2">The sequence shown here is derived from an EMBL/GenBank/DDBJ whole genome shotgun (WGS) entry which is preliminary data.</text>
</comment>
<protein>
    <submittedName>
        <fullName evidence="2">Uncharacterized protein</fullName>
    </submittedName>
</protein>
<sequence>MGRTDSFLHPQKTRHQKAQIQNHLAVAATLFGRSGPHHPASDCIQAFGYGLFGAAGFDKDVLAFNEDETVMVTPTITAQDEETRRGRAEAGALGPGELMGEDNGPGARARRVLEEARVILRESKPDKEKGLRWVMNRLKL</sequence>
<keyword evidence="3" id="KW-1185">Reference proteome</keyword>
<name>A0AAV9JLY8_9PEZI</name>